<evidence type="ECO:0008006" key="3">
    <source>
        <dbReference type="Google" id="ProtNLM"/>
    </source>
</evidence>
<dbReference type="AlphaFoldDB" id="A0A444YDM5"/>
<dbReference type="EMBL" id="SDMP01000017">
    <property type="protein sequence ID" value="RYR00028.1"/>
    <property type="molecule type" value="Genomic_DNA"/>
</dbReference>
<accession>A0A444YDM5</accession>
<dbReference type="Proteomes" id="UP000289738">
    <property type="component" value="Chromosome B07"/>
</dbReference>
<organism evidence="1 2">
    <name type="scientific">Arachis hypogaea</name>
    <name type="common">Peanut</name>
    <dbReference type="NCBI Taxonomy" id="3818"/>
    <lineage>
        <taxon>Eukaryota</taxon>
        <taxon>Viridiplantae</taxon>
        <taxon>Streptophyta</taxon>
        <taxon>Embryophyta</taxon>
        <taxon>Tracheophyta</taxon>
        <taxon>Spermatophyta</taxon>
        <taxon>Magnoliopsida</taxon>
        <taxon>eudicotyledons</taxon>
        <taxon>Gunneridae</taxon>
        <taxon>Pentapetalae</taxon>
        <taxon>rosids</taxon>
        <taxon>fabids</taxon>
        <taxon>Fabales</taxon>
        <taxon>Fabaceae</taxon>
        <taxon>Papilionoideae</taxon>
        <taxon>50 kb inversion clade</taxon>
        <taxon>dalbergioids sensu lato</taxon>
        <taxon>Dalbergieae</taxon>
        <taxon>Pterocarpus clade</taxon>
        <taxon>Arachis</taxon>
    </lineage>
</organism>
<sequence>MLHNIVCEQLEEHPTEERLLHYTRGYIIQIIGGISFLDASDSRVHMRWLPLLDDLDRYGTLSWGVAVLA</sequence>
<evidence type="ECO:0000313" key="1">
    <source>
        <dbReference type="EMBL" id="RYR00028.1"/>
    </source>
</evidence>
<keyword evidence="2" id="KW-1185">Reference proteome</keyword>
<gene>
    <name evidence="1" type="ORF">Ahy_B07g088077</name>
</gene>
<comment type="caution">
    <text evidence="1">The sequence shown here is derived from an EMBL/GenBank/DDBJ whole genome shotgun (WGS) entry which is preliminary data.</text>
</comment>
<name>A0A444YDM5_ARAHY</name>
<protein>
    <recommendedName>
        <fullName evidence="3">Aminotransferase-like plant mobile domain-containing protein</fullName>
    </recommendedName>
</protein>
<reference evidence="1 2" key="1">
    <citation type="submission" date="2019-01" db="EMBL/GenBank/DDBJ databases">
        <title>Sequencing of cultivated peanut Arachis hypogaea provides insights into genome evolution and oil improvement.</title>
        <authorList>
            <person name="Chen X."/>
        </authorList>
    </citation>
    <scope>NUCLEOTIDE SEQUENCE [LARGE SCALE GENOMIC DNA]</scope>
    <source>
        <strain evidence="2">cv. Fuhuasheng</strain>
        <tissue evidence="1">Leaves</tissue>
    </source>
</reference>
<evidence type="ECO:0000313" key="2">
    <source>
        <dbReference type="Proteomes" id="UP000289738"/>
    </source>
</evidence>
<proteinExistence type="predicted"/>